<proteinExistence type="predicted"/>
<evidence type="ECO:0000313" key="1">
    <source>
        <dbReference type="EMBL" id="OAI18800.1"/>
    </source>
</evidence>
<dbReference type="EMBL" id="LUUI01000076">
    <property type="protein sequence ID" value="OAI18800.1"/>
    <property type="molecule type" value="Genomic_DNA"/>
</dbReference>
<dbReference type="STRING" id="980561.A1359_04335"/>
<sequence>MENPIIMAIGLDYTGDKELQNKEPPCVKTVLPVLNPLLPIKSIEASKGIRTFKNYDEAEKIIKNIYSLSSVINKSAAKERSLYFYIVLMADDDPEDKYPSVTAINILNGTIAEKQELLQNYPVRVYITGDVYKSLEPKFQDMYHSAIEVAGNELHQRFIQDAQRCFVISPIGVKDSEHRKRADYVFETYIKPACEGTPYRPVRGEMMHGSLVVPELVDALQSDPMVITYLGHRPAKYGWNPNVMLELGGRLFGNNNAPCVVIKDSTSEGKPYDLPFDLKDVRVVEIPEHEEEDLGQGAVKIRTIREAILAVIDKNPWKCLYPVANVDIKIGDSNDRTSKYTEASNELETLFELEGIAGREVLLVLEAIMEKMPECQREPFINEQQDLIGRLITKGLGSQRMYATVPIVFEKHATYPGQAFLPIIVRYFYNKITDTLRLSVVYFDVTEITEKNRDGYWVCKLVGKKRLDFSDPS</sequence>
<reference evidence="1 2" key="1">
    <citation type="submission" date="2016-03" db="EMBL/GenBank/DDBJ databases">
        <authorList>
            <person name="Ploux O."/>
        </authorList>
    </citation>
    <scope>NUCLEOTIDE SEQUENCE [LARGE SCALE GENOMIC DNA]</scope>
    <source>
        <strain evidence="1 2">R-45370</strain>
    </source>
</reference>
<keyword evidence="2" id="KW-1185">Reference proteome</keyword>
<comment type="caution">
    <text evidence="1">The sequence shown here is derived from an EMBL/GenBank/DDBJ whole genome shotgun (WGS) entry which is preliminary data.</text>
</comment>
<protein>
    <submittedName>
        <fullName evidence="1">Uncharacterized protein</fullName>
    </submittedName>
</protein>
<gene>
    <name evidence="1" type="ORF">A1359_04335</name>
</gene>
<organism evidence="1 2">
    <name type="scientific">Methylomonas lenta</name>
    <dbReference type="NCBI Taxonomy" id="980561"/>
    <lineage>
        <taxon>Bacteria</taxon>
        <taxon>Pseudomonadati</taxon>
        <taxon>Pseudomonadota</taxon>
        <taxon>Gammaproteobacteria</taxon>
        <taxon>Methylococcales</taxon>
        <taxon>Methylococcaceae</taxon>
        <taxon>Methylomonas</taxon>
    </lineage>
</organism>
<accession>A0A177NP32</accession>
<name>A0A177NP32_9GAMM</name>
<dbReference type="RefSeq" id="WP_066978877.1">
    <property type="nucleotide sequence ID" value="NZ_LUUI01000076.1"/>
</dbReference>
<dbReference type="Proteomes" id="UP000078476">
    <property type="component" value="Unassembled WGS sequence"/>
</dbReference>
<dbReference type="AlphaFoldDB" id="A0A177NP32"/>
<evidence type="ECO:0000313" key="2">
    <source>
        <dbReference type="Proteomes" id="UP000078476"/>
    </source>
</evidence>
<dbReference type="OrthoDB" id="5180013at2"/>